<sequence>MAGRSHRWDAFSMPWIAEALADSERRYQASIDEIDTVPDEMKNHPTRPYMKMFADNIADAELYWMSRTAASVAADLASRDMPETTFQELITTSDLAPVGLMLWPKPLATFSWRSIDMKDAGQSTVPVTWDGIAWIYDQTHITSYLLSQMRDPRKHGQLSDMRPRTSPGKVLRFDQHELATVVDRGSGVLDLVSPLDDPELNQSGPPTLTATVLSLLALIGQQRVVSQKRVNTGPAKKSARTARNDVTMLDILRPPGVSGVNGNPDNDDRAYRRWFVRGHYKHQPHGPQNSLRKLIYVSLHTAGHPDAPDPTGPPPPRVSGVYGKKFKRR</sequence>
<dbReference type="RefSeq" id="WP_087078022.1">
    <property type="nucleotide sequence ID" value="NZ_CP020809.1"/>
</dbReference>
<dbReference type="OrthoDB" id="3360929at2"/>
<feature type="region of interest" description="Disordered" evidence="1">
    <location>
        <begin position="301"/>
        <end position="329"/>
    </location>
</feature>
<accession>A0A1Y0C693</accession>
<dbReference type="EMBL" id="CP020809">
    <property type="protein sequence ID" value="ART70565.1"/>
    <property type="molecule type" value="Genomic_DNA"/>
</dbReference>
<dbReference type="AlphaFoldDB" id="A0A1Y0C693"/>
<evidence type="ECO:0000256" key="1">
    <source>
        <dbReference type="SAM" id="MobiDB-lite"/>
    </source>
</evidence>
<evidence type="ECO:0000313" key="2">
    <source>
        <dbReference type="EMBL" id="ART70565.1"/>
    </source>
</evidence>
<reference evidence="2 3" key="1">
    <citation type="submission" date="2017-04" db="EMBL/GenBank/DDBJ databases">
        <title>Whole Genome Sequence of 1,4-Dioxane Degrading Bacterium Mycobacterium dioxanotrophicus PH-06.</title>
        <authorList>
            <person name="He Y."/>
        </authorList>
    </citation>
    <scope>NUCLEOTIDE SEQUENCE [LARGE SCALE GENOMIC DNA]</scope>
    <source>
        <strain evidence="2 3">PH-06</strain>
    </source>
</reference>
<name>A0A1Y0C693_9MYCO</name>
<gene>
    <name evidence="2" type="ORF">BTO20_20275</name>
</gene>
<keyword evidence="3" id="KW-1185">Reference proteome</keyword>
<organism evidence="2 3">
    <name type="scientific">Mycobacterium dioxanotrophicus</name>
    <dbReference type="NCBI Taxonomy" id="482462"/>
    <lineage>
        <taxon>Bacteria</taxon>
        <taxon>Bacillati</taxon>
        <taxon>Actinomycetota</taxon>
        <taxon>Actinomycetes</taxon>
        <taxon>Mycobacteriales</taxon>
        <taxon>Mycobacteriaceae</taxon>
        <taxon>Mycobacterium</taxon>
    </lineage>
</organism>
<protein>
    <submittedName>
        <fullName evidence="2">Uncharacterized protein</fullName>
    </submittedName>
</protein>
<dbReference type="Proteomes" id="UP000195331">
    <property type="component" value="Chromosome"/>
</dbReference>
<evidence type="ECO:0000313" key="3">
    <source>
        <dbReference type="Proteomes" id="UP000195331"/>
    </source>
</evidence>
<feature type="compositionally biased region" description="Pro residues" evidence="1">
    <location>
        <begin position="308"/>
        <end position="317"/>
    </location>
</feature>
<proteinExistence type="predicted"/>
<dbReference type="KEGG" id="mdx:BTO20_20275"/>